<feature type="transmembrane region" description="Helical" evidence="1">
    <location>
        <begin position="21"/>
        <end position="43"/>
    </location>
</feature>
<keyword evidence="1" id="KW-1133">Transmembrane helix</keyword>
<feature type="transmembrane region" description="Helical" evidence="1">
    <location>
        <begin position="278"/>
        <end position="295"/>
    </location>
</feature>
<feature type="transmembrane region" description="Helical" evidence="1">
    <location>
        <begin position="49"/>
        <end position="66"/>
    </location>
</feature>
<evidence type="ECO:0008006" key="4">
    <source>
        <dbReference type="Google" id="ProtNLM"/>
    </source>
</evidence>
<evidence type="ECO:0000256" key="1">
    <source>
        <dbReference type="SAM" id="Phobius"/>
    </source>
</evidence>
<feature type="transmembrane region" description="Helical" evidence="1">
    <location>
        <begin position="78"/>
        <end position="100"/>
    </location>
</feature>
<organism evidence="2 3">
    <name type="scientific">Actinoallomurus spadix</name>
    <dbReference type="NCBI Taxonomy" id="79912"/>
    <lineage>
        <taxon>Bacteria</taxon>
        <taxon>Bacillati</taxon>
        <taxon>Actinomycetota</taxon>
        <taxon>Actinomycetes</taxon>
        <taxon>Streptosporangiales</taxon>
        <taxon>Thermomonosporaceae</taxon>
        <taxon>Actinoallomurus</taxon>
    </lineage>
</organism>
<proteinExistence type="predicted"/>
<gene>
    <name evidence="2" type="ORF">GCM10010151_73320</name>
</gene>
<keyword evidence="3" id="KW-1185">Reference proteome</keyword>
<name>A0ABP3HNB2_9ACTN</name>
<feature type="transmembrane region" description="Helical" evidence="1">
    <location>
        <begin position="120"/>
        <end position="148"/>
    </location>
</feature>
<evidence type="ECO:0000313" key="2">
    <source>
        <dbReference type="EMBL" id="GAA0372692.1"/>
    </source>
</evidence>
<reference evidence="3" key="1">
    <citation type="journal article" date="2019" name="Int. J. Syst. Evol. Microbiol.">
        <title>The Global Catalogue of Microorganisms (GCM) 10K type strain sequencing project: providing services to taxonomists for standard genome sequencing and annotation.</title>
        <authorList>
            <consortium name="The Broad Institute Genomics Platform"/>
            <consortium name="The Broad Institute Genome Sequencing Center for Infectious Disease"/>
            <person name="Wu L."/>
            <person name="Ma J."/>
        </authorList>
    </citation>
    <scope>NUCLEOTIDE SEQUENCE [LARGE SCALE GENOMIC DNA]</scope>
    <source>
        <strain evidence="3">JCM 3146</strain>
    </source>
</reference>
<feature type="transmembrane region" description="Helical" evidence="1">
    <location>
        <begin position="220"/>
        <end position="239"/>
    </location>
</feature>
<keyword evidence="1" id="KW-0472">Membrane</keyword>
<sequence length="341" mass="36136">MKDGDVRQAATRPGRPPLRRRVAPAVALFILAPAIGELLLGNLRVEETVAFLPVLAPLYGGGALLIRETARRAGRGPATMLILGVAYGLLEEGLADQMLFNRHYAGNDEMGDTYIPALGMGGWLTIGVLTMHAVWSTNVGITLVEALVPERSETPWLGRRGLVVTAAVFVFGTAVTIWGTHHDEHFFATPPQLLGTGAVIAVLIVVAFRRRPAGPLPGNPPRPVVAGLVAFVASGAFLSTADLPGWWSVAAAVALPAATVLVVGRWSRRRGWGRTHRLALASGALLTYAWTGIAMRPESGPKRTADYIMNATLALAAVLLIACAARRAHGSRPPSPVTEKD</sequence>
<protein>
    <recommendedName>
        <fullName evidence="4">DUF998 domain-containing protein</fullName>
    </recommendedName>
</protein>
<feature type="transmembrane region" description="Helical" evidence="1">
    <location>
        <begin position="245"/>
        <end position="266"/>
    </location>
</feature>
<comment type="caution">
    <text evidence="2">The sequence shown here is derived from an EMBL/GenBank/DDBJ whole genome shotgun (WGS) entry which is preliminary data.</text>
</comment>
<dbReference type="EMBL" id="BAAABM010000073">
    <property type="protein sequence ID" value="GAA0372692.1"/>
    <property type="molecule type" value="Genomic_DNA"/>
</dbReference>
<dbReference type="RefSeq" id="WP_252809145.1">
    <property type="nucleotide sequence ID" value="NZ_BAAABM010000073.1"/>
</dbReference>
<keyword evidence="1" id="KW-0812">Transmembrane</keyword>
<feature type="transmembrane region" description="Helical" evidence="1">
    <location>
        <begin position="160"/>
        <end position="179"/>
    </location>
</feature>
<feature type="transmembrane region" description="Helical" evidence="1">
    <location>
        <begin position="191"/>
        <end position="208"/>
    </location>
</feature>
<evidence type="ECO:0000313" key="3">
    <source>
        <dbReference type="Proteomes" id="UP001501822"/>
    </source>
</evidence>
<accession>A0ABP3HNB2</accession>
<dbReference type="Proteomes" id="UP001501822">
    <property type="component" value="Unassembled WGS sequence"/>
</dbReference>
<feature type="transmembrane region" description="Helical" evidence="1">
    <location>
        <begin position="307"/>
        <end position="325"/>
    </location>
</feature>